<proteinExistence type="predicted"/>
<evidence type="ECO:0000313" key="1">
    <source>
        <dbReference type="EMBL" id="KAF7365783.1"/>
    </source>
</evidence>
<comment type="caution">
    <text evidence="1">The sequence shown here is derived from an EMBL/GenBank/DDBJ whole genome shotgun (WGS) entry which is preliminary data.</text>
</comment>
<gene>
    <name evidence="1" type="ORF">MVEN_00452300</name>
</gene>
<sequence>MTPLILCSRFRWGVEIEAPAWQCDGNGLKVGGIQSMSDFRGAVMRAADEAMRERHIHGHLWLTEHQSAGFLQFLFEVVKKAAAVSSSMMGSTCIFQNIGVVFSTSSTVNAPSPERALHSIRRSLIADMLQENAVCNICQSLL</sequence>
<organism evidence="1 2">
    <name type="scientific">Mycena venus</name>
    <dbReference type="NCBI Taxonomy" id="2733690"/>
    <lineage>
        <taxon>Eukaryota</taxon>
        <taxon>Fungi</taxon>
        <taxon>Dikarya</taxon>
        <taxon>Basidiomycota</taxon>
        <taxon>Agaricomycotina</taxon>
        <taxon>Agaricomycetes</taxon>
        <taxon>Agaricomycetidae</taxon>
        <taxon>Agaricales</taxon>
        <taxon>Marasmiineae</taxon>
        <taxon>Mycenaceae</taxon>
        <taxon>Mycena</taxon>
    </lineage>
</organism>
<reference evidence="1" key="1">
    <citation type="submission" date="2020-05" db="EMBL/GenBank/DDBJ databases">
        <title>Mycena genomes resolve the evolution of fungal bioluminescence.</title>
        <authorList>
            <person name="Tsai I.J."/>
        </authorList>
    </citation>
    <scope>NUCLEOTIDE SEQUENCE</scope>
    <source>
        <strain evidence="1">CCC161011</strain>
    </source>
</reference>
<accession>A0A8H6YT12</accession>
<keyword evidence="2" id="KW-1185">Reference proteome</keyword>
<dbReference type="EMBL" id="JACAZI010000003">
    <property type="protein sequence ID" value="KAF7365783.1"/>
    <property type="molecule type" value="Genomic_DNA"/>
</dbReference>
<evidence type="ECO:0000313" key="2">
    <source>
        <dbReference type="Proteomes" id="UP000620124"/>
    </source>
</evidence>
<dbReference type="Proteomes" id="UP000620124">
    <property type="component" value="Unassembled WGS sequence"/>
</dbReference>
<protein>
    <submittedName>
        <fullName evidence="1">F-box domain protein</fullName>
    </submittedName>
</protein>
<dbReference type="AlphaFoldDB" id="A0A8H6YT12"/>
<name>A0A8H6YT12_9AGAR</name>